<accession>A0A9R1VP97</accession>
<name>A0A9R1VP97_LACSA</name>
<sequence>MIREGQVSKDDTCFEYGVVGHLKRNCHKYLVELKNKKVGEGPSGIFIFMIEMVLFTFSSNSWVFDTRCGTHICNSLQEFRKSRELKTDEMVSHVGNGARVAVQAIRHFDLHLPYGLYLTQNNVCLITSITRILYRFPFKKIWF</sequence>
<protein>
    <recommendedName>
        <fullName evidence="3">CCHC-type domain-containing protein</fullName>
    </recommendedName>
</protein>
<dbReference type="Proteomes" id="UP000235145">
    <property type="component" value="Unassembled WGS sequence"/>
</dbReference>
<comment type="caution">
    <text evidence="1">The sequence shown here is derived from an EMBL/GenBank/DDBJ whole genome shotgun (WGS) entry which is preliminary data.</text>
</comment>
<organism evidence="1 2">
    <name type="scientific">Lactuca sativa</name>
    <name type="common">Garden lettuce</name>
    <dbReference type="NCBI Taxonomy" id="4236"/>
    <lineage>
        <taxon>Eukaryota</taxon>
        <taxon>Viridiplantae</taxon>
        <taxon>Streptophyta</taxon>
        <taxon>Embryophyta</taxon>
        <taxon>Tracheophyta</taxon>
        <taxon>Spermatophyta</taxon>
        <taxon>Magnoliopsida</taxon>
        <taxon>eudicotyledons</taxon>
        <taxon>Gunneridae</taxon>
        <taxon>Pentapetalae</taxon>
        <taxon>asterids</taxon>
        <taxon>campanulids</taxon>
        <taxon>Asterales</taxon>
        <taxon>Asteraceae</taxon>
        <taxon>Cichorioideae</taxon>
        <taxon>Cichorieae</taxon>
        <taxon>Lactucinae</taxon>
        <taxon>Lactuca</taxon>
    </lineage>
</organism>
<proteinExistence type="predicted"/>
<dbReference type="AlphaFoldDB" id="A0A9R1VP97"/>
<evidence type="ECO:0000313" key="1">
    <source>
        <dbReference type="EMBL" id="KAJ0209623.1"/>
    </source>
</evidence>
<evidence type="ECO:0008006" key="3">
    <source>
        <dbReference type="Google" id="ProtNLM"/>
    </source>
</evidence>
<reference evidence="1 2" key="1">
    <citation type="journal article" date="2017" name="Nat. Commun.">
        <title>Genome assembly with in vitro proximity ligation data and whole-genome triplication in lettuce.</title>
        <authorList>
            <person name="Reyes-Chin-Wo S."/>
            <person name="Wang Z."/>
            <person name="Yang X."/>
            <person name="Kozik A."/>
            <person name="Arikit S."/>
            <person name="Song C."/>
            <person name="Xia L."/>
            <person name="Froenicke L."/>
            <person name="Lavelle D.O."/>
            <person name="Truco M.J."/>
            <person name="Xia R."/>
            <person name="Zhu S."/>
            <person name="Xu C."/>
            <person name="Xu H."/>
            <person name="Xu X."/>
            <person name="Cox K."/>
            <person name="Korf I."/>
            <person name="Meyers B.C."/>
            <person name="Michelmore R.W."/>
        </authorList>
    </citation>
    <scope>NUCLEOTIDE SEQUENCE [LARGE SCALE GENOMIC DNA]</scope>
    <source>
        <strain evidence="2">cv. Salinas</strain>
        <tissue evidence="1">Seedlings</tissue>
    </source>
</reference>
<keyword evidence="2" id="KW-1185">Reference proteome</keyword>
<dbReference type="EMBL" id="NBSK02000004">
    <property type="protein sequence ID" value="KAJ0209623.1"/>
    <property type="molecule type" value="Genomic_DNA"/>
</dbReference>
<evidence type="ECO:0000313" key="2">
    <source>
        <dbReference type="Proteomes" id="UP000235145"/>
    </source>
</evidence>
<gene>
    <name evidence="1" type="ORF">LSAT_V11C400180030</name>
</gene>